<dbReference type="AlphaFoldDB" id="A0A7D4G0Q3"/>
<accession>A0A7D4G0Q3</accession>
<sequence length="71" mass="8250">MNKMQINRVYQRPEIKVIYVSIDSSILETSYPGDHQKGEHKTGPLEESSTGAKRSFFFRISEESTPTKWEE</sequence>
<gene>
    <name evidence="2" type="ORF">FIU21_11065</name>
</gene>
<evidence type="ECO:0000313" key="3">
    <source>
        <dbReference type="Proteomes" id="UP000500843"/>
    </source>
</evidence>
<reference evidence="2 3" key="1">
    <citation type="submission" date="2020-05" db="EMBL/GenBank/DDBJ databases">
        <title>FDA dAtabase for Regulatory Grade micrObial Sequences (FDA-ARGOS): Supporting development and validation of Infectious Disease Dx tests.</title>
        <authorList>
            <person name="Moreno J."/>
            <person name="Tallon L."/>
            <person name="Sadzewicz L."/>
            <person name="Zhao X."/>
            <person name="Vavikolanu K."/>
            <person name="Mehta A."/>
            <person name="Aluvathingal J."/>
            <person name="Nadendla S."/>
            <person name="Myers T."/>
            <person name="Yan Y."/>
            <person name="Sichtig H."/>
        </authorList>
    </citation>
    <scope>NUCLEOTIDE SEQUENCE [LARGE SCALE GENOMIC DNA]</scope>
    <source>
        <strain evidence="2 3">FDAARGOS_760</strain>
    </source>
</reference>
<dbReference type="Proteomes" id="UP000500843">
    <property type="component" value="Chromosome 2"/>
</dbReference>
<name>A0A7D4G0Q3_9BACT</name>
<evidence type="ECO:0000313" key="2">
    <source>
        <dbReference type="EMBL" id="QKH89429.1"/>
    </source>
</evidence>
<proteinExistence type="predicted"/>
<organism evidence="2 3">
    <name type="scientific">Prevotella melaninogenica</name>
    <dbReference type="NCBI Taxonomy" id="28132"/>
    <lineage>
        <taxon>Bacteria</taxon>
        <taxon>Pseudomonadati</taxon>
        <taxon>Bacteroidota</taxon>
        <taxon>Bacteroidia</taxon>
        <taxon>Bacteroidales</taxon>
        <taxon>Prevotellaceae</taxon>
        <taxon>Prevotella</taxon>
    </lineage>
</organism>
<protein>
    <submittedName>
        <fullName evidence="2">Uncharacterized protein</fullName>
    </submittedName>
</protein>
<dbReference type="EMBL" id="CP054011">
    <property type="protein sequence ID" value="QKH89429.1"/>
    <property type="molecule type" value="Genomic_DNA"/>
</dbReference>
<evidence type="ECO:0000256" key="1">
    <source>
        <dbReference type="SAM" id="MobiDB-lite"/>
    </source>
</evidence>
<feature type="compositionally biased region" description="Basic and acidic residues" evidence="1">
    <location>
        <begin position="34"/>
        <end position="44"/>
    </location>
</feature>
<feature type="region of interest" description="Disordered" evidence="1">
    <location>
        <begin position="30"/>
        <end position="71"/>
    </location>
</feature>